<reference evidence="8" key="1">
    <citation type="journal article" date="2020" name="mSystems">
        <title>Genome- and Community-Level Interaction Insights into Carbon Utilization and Element Cycling Functions of Hydrothermarchaeota in Hydrothermal Sediment.</title>
        <authorList>
            <person name="Zhou Z."/>
            <person name="Liu Y."/>
            <person name="Xu W."/>
            <person name="Pan J."/>
            <person name="Luo Z.H."/>
            <person name="Li M."/>
        </authorList>
    </citation>
    <scope>NUCLEOTIDE SEQUENCE [LARGE SCALE GENOMIC DNA]</scope>
    <source>
        <strain evidence="8">SpSt-1259</strain>
    </source>
</reference>
<organism evidence="8">
    <name type="scientific">Fervidicoccus fontis</name>
    <dbReference type="NCBI Taxonomy" id="683846"/>
    <lineage>
        <taxon>Archaea</taxon>
        <taxon>Thermoproteota</taxon>
        <taxon>Thermoprotei</taxon>
        <taxon>Fervidicoccales</taxon>
        <taxon>Fervidicoccaceae</taxon>
        <taxon>Fervidicoccus</taxon>
    </lineage>
</organism>
<feature type="domain" description="Type II secretion system protein GspF" evidence="7">
    <location>
        <begin position="386"/>
        <end position="511"/>
    </location>
</feature>
<feature type="transmembrane region" description="Helical" evidence="6">
    <location>
        <begin position="280"/>
        <end position="302"/>
    </location>
</feature>
<dbReference type="InterPro" id="IPR056569">
    <property type="entry name" value="ArlJ-like"/>
</dbReference>
<feature type="transmembrane region" description="Helical" evidence="6">
    <location>
        <begin position="536"/>
        <end position="559"/>
    </location>
</feature>
<feature type="domain" description="Type II secretion system protein GspF" evidence="7">
    <location>
        <begin position="129"/>
        <end position="254"/>
    </location>
</feature>
<feature type="transmembrane region" description="Helical" evidence="6">
    <location>
        <begin position="314"/>
        <end position="336"/>
    </location>
</feature>
<feature type="transmembrane region" description="Helical" evidence="6">
    <location>
        <begin position="236"/>
        <end position="260"/>
    </location>
</feature>
<comment type="subcellular location">
    <subcellularLocation>
        <location evidence="1">Cell membrane</location>
        <topology evidence="1">Multi-pass membrane protein</topology>
    </subcellularLocation>
</comment>
<keyword evidence="5 6" id="KW-0472">Membrane</keyword>
<dbReference type="PANTHER" id="PTHR35402:SF1">
    <property type="entry name" value="TYPE II SECRETION SYSTEM PROTEIN GSPF DOMAIN-CONTAINING PROTEIN"/>
    <property type="match status" value="1"/>
</dbReference>
<dbReference type="EMBL" id="DSFE01000039">
    <property type="protein sequence ID" value="HEU97536.1"/>
    <property type="molecule type" value="Genomic_DNA"/>
</dbReference>
<evidence type="ECO:0000256" key="2">
    <source>
        <dbReference type="ARBA" id="ARBA00022475"/>
    </source>
</evidence>
<evidence type="ECO:0000256" key="3">
    <source>
        <dbReference type="ARBA" id="ARBA00022692"/>
    </source>
</evidence>
<dbReference type="AlphaFoldDB" id="A0A7C2UR81"/>
<sequence>MSKEKQNKTSLSLIYERLSLAYFGNLGKSLVKAYELEDKLSKAMIFTHPVVYASRLLMDTFVVAIPSIIIAIFLLLKYKLLFSFIGAFGIIIPILIFFIPPLYFLMRIALLSSAISARAHEVESELPLFASYITSMVVSGISPERVIETVAETDLFFAIRKEAQLIRRNMKVLGLDALSAIEMVARNHPSREFREFMMGYTSTIRGGGDVSHYLQLKTEAYFKEKERDMDKLVERVSLTLSTYMIIYVLVGLTVNIIIAIQGAGLAKFIGGTSNATPMIVLFNFILMPMLTIFMIFIVGGLLPKYHISYREPYLTLFVSAPAGILLFSLLMALGGYRAFIKPDMLNMTLSILAIGVGFVVASFLPMIEWRRIDRREKGVVKYLGSFLTDLSEIRKAGLNPEKSIIYLSTRDYGSFNPILKKLSASLQIGLNIKRAVRLAILGYKNWFMRTIMRMLVDIVEYGGGTPQLLDTIASYGRRLSDFENQLKTALRTDTFLPYLGSMLNIVSTVMIIYLMVSSINILQPMGPGGTVGSSLAVNPIYLSTLTFQLLLGLILNSWLAGLLVGKSVTTSIAGGFKHSIVLTTVSVIVAIITIDILLVPLFSLP</sequence>
<evidence type="ECO:0000256" key="5">
    <source>
        <dbReference type="ARBA" id="ARBA00023136"/>
    </source>
</evidence>
<feature type="transmembrane region" description="Helical" evidence="6">
    <location>
        <begin position="348"/>
        <end position="367"/>
    </location>
</feature>
<evidence type="ECO:0000259" key="7">
    <source>
        <dbReference type="Pfam" id="PF00482"/>
    </source>
</evidence>
<name>A0A7C2UR81_9CREN</name>
<evidence type="ECO:0000256" key="4">
    <source>
        <dbReference type="ARBA" id="ARBA00022989"/>
    </source>
</evidence>
<keyword evidence="3 6" id="KW-0812">Transmembrane</keyword>
<evidence type="ECO:0000256" key="1">
    <source>
        <dbReference type="ARBA" id="ARBA00004651"/>
    </source>
</evidence>
<dbReference type="InterPro" id="IPR018076">
    <property type="entry name" value="T2SS_GspF_dom"/>
</dbReference>
<proteinExistence type="predicted"/>
<accession>A0A7C2UR81</accession>
<feature type="transmembrane region" description="Helical" evidence="6">
    <location>
        <begin position="495"/>
        <end position="516"/>
    </location>
</feature>
<dbReference type="PANTHER" id="PTHR35402">
    <property type="entry name" value="INTEGRAL MEMBRANE PROTEIN-RELATED"/>
    <property type="match status" value="1"/>
</dbReference>
<protein>
    <recommendedName>
        <fullName evidence="7">Type II secretion system protein GspF domain-containing protein</fullName>
    </recommendedName>
</protein>
<dbReference type="GO" id="GO:0005886">
    <property type="term" value="C:plasma membrane"/>
    <property type="evidence" value="ECO:0007669"/>
    <property type="project" value="UniProtKB-SubCell"/>
</dbReference>
<keyword evidence="4 6" id="KW-1133">Transmembrane helix</keyword>
<feature type="transmembrane region" description="Helical" evidence="6">
    <location>
        <begin position="580"/>
        <end position="602"/>
    </location>
</feature>
<feature type="transmembrane region" description="Helical" evidence="6">
    <location>
        <begin position="56"/>
        <end position="76"/>
    </location>
</feature>
<evidence type="ECO:0000313" key="8">
    <source>
        <dbReference type="EMBL" id="HEU97536.1"/>
    </source>
</evidence>
<comment type="caution">
    <text evidence="8">The sequence shown here is derived from an EMBL/GenBank/DDBJ whole genome shotgun (WGS) entry which is preliminary data.</text>
</comment>
<evidence type="ECO:0000256" key="6">
    <source>
        <dbReference type="SAM" id="Phobius"/>
    </source>
</evidence>
<gene>
    <name evidence="8" type="ORF">ENO36_01595</name>
</gene>
<feature type="transmembrane region" description="Helical" evidence="6">
    <location>
        <begin position="82"/>
        <end position="105"/>
    </location>
</feature>
<dbReference type="Proteomes" id="UP000885664">
    <property type="component" value="Unassembled WGS sequence"/>
</dbReference>
<keyword evidence="2" id="KW-1003">Cell membrane</keyword>
<dbReference type="Pfam" id="PF00482">
    <property type="entry name" value="T2SSF"/>
    <property type="match status" value="2"/>
</dbReference>